<dbReference type="FunFam" id="3.30.70.330:FF:000092">
    <property type="entry name" value="Calcipressin-2 isoform 2"/>
    <property type="match status" value="1"/>
</dbReference>
<name>A0A8W8JCX0_MAGGI</name>
<evidence type="ECO:0000313" key="2">
    <source>
        <dbReference type="EnsemblMetazoa" id="G18590.1:cds"/>
    </source>
</evidence>
<dbReference type="GO" id="GO:0005634">
    <property type="term" value="C:nucleus"/>
    <property type="evidence" value="ECO:0007669"/>
    <property type="project" value="TreeGrafter"/>
</dbReference>
<comment type="similarity">
    <text evidence="1">Belongs to the RCAN family.</text>
</comment>
<dbReference type="GO" id="GO:0008597">
    <property type="term" value="F:calcium-dependent protein serine/threonine phosphatase regulator activity"/>
    <property type="evidence" value="ECO:0007669"/>
    <property type="project" value="TreeGrafter"/>
</dbReference>
<dbReference type="PANTHER" id="PTHR10300">
    <property type="entry name" value="CALCIPRESSIN"/>
    <property type="match status" value="1"/>
</dbReference>
<dbReference type="CDD" id="cd12434">
    <property type="entry name" value="RRM_RCAN_like"/>
    <property type="match status" value="1"/>
</dbReference>
<reference evidence="2" key="1">
    <citation type="submission" date="2022-08" db="UniProtKB">
        <authorList>
            <consortium name="EnsemblMetazoa"/>
        </authorList>
    </citation>
    <scope>IDENTIFICATION</scope>
    <source>
        <strain evidence="2">05x7-T-G4-1.051#20</strain>
    </source>
</reference>
<proteinExistence type="inferred from homology"/>
<dbReference type="Pfam" id="PF04847">
    <property type="entry name" value="Calcipressin"/>
    <property type="match status" value="1"/>
</dbReference>
<dbReference type="AlphaFoldDB" id="A0A8W8JCX0"/>
<evidence type="ECO:0008006" key="4">
    <source>
        <dbReference type="Google" id="ProtNLM"/>
    </source>
</evidence>
<dbReference type="InterPro" id="IPR006931">
    <property type="entry name" value="Calcipressin"/>
</dbReference>
<dbReference type="PANTHER" id="PTHR10300:SF14">
    <property type="entry name" value="PROTEIN SARAH"/>
    <property type="match status" value="1"/>
</dbReference>
<keyword evidence="3" id="KW-1185">Reference proteome</keyword>
<evidence type="ECO:0000256" key="1">
    <source>
        <dbReference type="ARBA" id="ARBA00008209"/>
    </source>
</evidence>
<dbReference type="GO" id="GO:0005737">
    <property type="term" value="C:cytoplasm"/>
    <property type="evidence" value="ECO:0007669"/>
    <property type="project" value="TreeGrafter"/>
</dbReference>
<dbReference type="EnsemblMetazoa" id="G18590.1">
    <property type="protein sequence ID" value="G18590.1:cds"/>
    <property type="gene ID" value="G18590"/>
</dbReference>
<dbReference type="GO" id="GO:0019722">
    <property type="term" value="P:calcium-mediated signaling"/>
    <property type="evidence" value="ECO:0007669"/>
    <property type="project" value="InterPro"/>
</dbReference>
<dbReference type="Gene3D" id="3.30.70.330">
    <property type="match status" value="1"/>
</dbReference>
<organism evidence="2 3">
    <name type="scientific">Magallana gigas</name>
    <name type="common">Pacific oyster</name>
    <name type="synonym">Crassostrea gigas</name>
    <dbReference type="NCBI Taxonomy" id="29159"/>
    <lineage>
        <taxon>Eukaryota</taxon>
        <taxon>Metazoa</taxon>
        <taxon>Spiralia</taxon>
        <taxon>Lophotrochozoa</taxon>
        <taxon>Mollusca</taxon>
        <taxon>Bivalvia</taxon>
        <taxon>Autobranchia</taxon>
        <taxon>Pteriomorphia</taxon>
        <taxon>Ostreida</taxon>
        <taxon>Ostreoidea</taxon>
        <taxon>Ostreidae</taxon>
        <taxon>Magallana</taxon>
    </lineage>
</organism>
<evidence type="ECO:0000313" key="3">
    <source>
        <dbReference type="Proteomes" id="UP000005408"/>
    </source>
</evidence>
<accession>A0A8W8JCX0</accession>
<dbReference type="GO" id="GO:0003676">
    <property type="term" value="F:nucleic acid binding"/>
    <property type="evidence" value="ECO:0007669"/>
    <property type="project" value="InterPro"/>
</dbReference>
<dbReference type="InterPro" id="IPR012677">
    <property type="entry name" value="Nucleotide-bd_a/b_plait_sf"/>
</dbReference>
<dbReference type="SUPFAM" id="SSF54928">
    <property type="entry name" value="RNA-binding domain, RBD"/>
    <property type="match status" value="1"/>
</dbReference>
<sequence length="174" mass="20504">MADVDDAEDINAVLNDDNLSSPSHNEPGTDARENMYFHDLPDALIVTNIDECIFDDVKCKVEFESLFRKYDETASFLYLRSFRRARVNFSTPEMAATARIHLHELELYGKRVKCYFAQPKDEESENKDPHYLKSLSFYIHIYLYEHTQCMVGCGCLFYILHHVQFLFFFPFCFH</sequence>
<dbReference type="InterPro" id="IPR035979">
    <property type="entry name" value="RBD_domain_sf"/>
</dbReference>
<protein>
    <recommendedName>
        <fullName evidence="4">Calcipressin-2</fullName>
    </recommendedName>
</protein>
<dbReference type="Proteomes" id="UP000005408">
    <property type="component" value="Unassembled WGS sequence"/>
</dbReference>